<dbReference type="EMBL" id="JMIH01000028">
    <property type="protein sequence ID" value="KEO72106.1"/>
    <property type="molecule type" value="Genomic_DNA"/>
</dbReference>
<keyword evidence="2" id="KW-1185">Reference proteome</keyword>
<comment type="caution">
    <text evidence="1">The sequence shown here is derived from an EMBL/GenBank/DDBJ whole genome shotgun (WGS) entry which is preliminary data.</text>
</comment>
<evidence type="ECO:0000313" key="2">
    <source>
        <dbReference type="Proteomes" id="UP000027821"/>
    </source>
</evidence>
<dbReference type="OrthoDB" id="9806610at2"/>
<proteinExistence type="predicted"/>
<dbReference type="eggNOG" id="COG0727">
    <property type="taxonomic scope" value="Bacteria"/>
</dbReference>
<accession>A0A074KQA9</accession>
<dbReference type="STRING" id="1048983.EL17_19540"/>
<dbReference type="AlphaFoldDB" id="A0A074KQA9"/>
<name>A0A074KQA9_9BACT</name>
<evidence type="ECO:0000313" key="1">
    <source>
        <dbReference type="EMBL" id="KEO72106.1"/>
    </source>
</evidence>
<reference evidence="1 2" key="1">
    <citation type="submission" date="2014-04" db="EMBL/GenBank/DDBJ databases">
        <title>Characterization and application of a salt tolerant electro-active bacterium.</title>
        <authorList>
            <person name="Yang L."/>
            <person name="Wei S."/>
            <person name="Tay Q.X.M."/>
        </authorList>
    </citation>
    <scope>NUCLEOTIDE SEQUENCE [LARGE SCALE GENOMIC DNA]</scope>
    <source>
        <strain evidence="1 2">LY1</strain>
    </source>
</reference>
<dbReference type="Proteomes" id="UP000027821">
    <property type="component" value="Unassembled WGS sequence"/>
</dbReference>
<gene>
    <name evidence="1" type="ORF">EL17_19540</name>
</gene>
<organism evidence="1 2">
    <name type="scientific">Anditalea andensis</name>
    <dbReference type="NCBI Taxonomy" id="1048983"/>
    <lineage>
        <taxon>Bacteria</taxon>
        <taxon>Pseudomonadati</taxon>
        <taxon>Bacteroidota</taxon>
        <taxon>Cytophagia</taxon>
        <taxon>Cytophagales</taxon>
        <taxon>Cytophagaceae</taxon>
        <taxon>Anditalea</taxon>
    </lineage>
</organism>
<dbReference type="RefSeq" id="WP_035078344.1">
    <property type="nucleotide sequence ID" value="NZ_JMIH01000028.1"/>
</dbReference>
<sequence>MNLQEKSLAVRKVFDELDSDVSLYLGKSGLTCYAGCGKCCMNPQVAATVLEFIPLAFDIYQKGNAEKAMDMLEQTSEQEYCMQFLKTAQDKESGVCNTYIYRGLICRLFGVSARRNKYGNKEMITCKKLKEGKQAIYQATTAGINMDMEVPMANDFYAKLSAIDINLSAETFPINQAIKKALEKVMMYKYYYENQE</sequence>
<protein>
    <submittedName>
        <fullName evidence="1">Fe-S oxidoreductase</fullName>
    </submittedName>
</protein>